<gene>
    <name evidence="10" type="ORF">C7M71_015575</name>
</gene>
<feature type="transmembrane region" description="Helical" evidence="8">
    <location>
        <begin position="250"/>
        <end position="267"/>
    </location>
</feature>
<evidence type="ECO:0000256" key="7">
    <source>
        <dbReference type="SAM" id="MobiDB-lite"/>
    </source>
</evidence>
<dbReference type="AlphaFoldDB" id="A0A345SY31"/>
<feature type="transmembrane region" description="Helical" evidence="8">
    <location>
        <begin position="117"/>
        <end position="142"/>
    </location>
</feature>
<comment type="similarity">
    <text evidence="2">Belongs to the peptidase S54 family.</text>
</comment>
<evidence type="ECO:0000256" key="8">
    <source>
        <dbReference type="SAM" id="Phobius"/>
    </source>
</evidence>
<comment type="subcellular location">
    <subcellularLocation>
        <location evidence="1">Membrane</location>
        <topology evidence="1">Multi-pass membrane protein</topology>
    </subcellularLocation>
</comment>
<keyword evidence="10" id="KW-0645">Protease</keyword>
<name>A0A345SY31_9ACTN</name>
<dbReference type="InterPro" id="IPR022764">
    <property type="entry name" value="Peptidase_S54_rhomboid_dom"/>
</dbReference>
<dbReference type="GO" id="GO:0004252">
    <property type="term" value="F:serine-type endopeptidase activity"/>
    <property type="evidence" value="ECO:0007669"/>
    <property type="project" value="InterPro"/>
</dbReference>
<dbReference type="RefSeq" id="WP_111493063.1">
    <property type="nucleotide sequence ID" value="NZ_CP031264.1"/>
</dbReference>
<feature type="transmembrane region" description="Helical" evidence="8">
    <location>
        <begin position="303"/>
        <end position="324"/>
    </location>
</feature>
<keyword evidence="5 8" id="KW-1133">Transmembrane helix</keyword>
<feature type="compositionally biased region" description="Low complexity" evidence="7">
    <location>
        <begin position="31"/>
        <end position="42"/>
    </location>
</feature>
<evidence type="ECO:0000259" key="9">
    <source>
        <dbReference type="Pfam" id="PF01694"/>
    </source>
</evidence>
<dbReference type="GO" id="GO:0016020">
    <property type="term" value="C:membrane"/>
    <property type="evidence" value="ECO:0007669"/>
    <property type="project" value="UniProtKB-SubCell"/>
</dbReference>
<dbReference type="InterPro" id="IPR035952">
    <property type="entry name" value="Rhomboid-like_sf"/>
</dbReference>
<dbReference type="InterPro" id="IPR050925">
    <property type="entry name" value="Rhomboid_protease_S54"/>
</dbReference>
<dbReference type="CDD" id="cd19756">
    <property type="entry name" value="Bbox2"/>
    <property type="match status" value="1"/>
</dbReference>
<accession>A0A345SY31</accession>
<evidence type="ECO:0000256" key="4">
    <source>
        <dbReference type="ARBA" id="ARBA00022801"/>
    </source>
</evidence>
<protein>
    <submittedName>
        <fullName evidence="10">Rhomboid family intramembrane serine protease</fullName>
    </submittedName>
</protein>
<organism evidence="10 11">
    <name type="scientific">Peterkaempfera bronchialis</name>
    <dbReference type="NCBI Taxonomy" id="2126346"/>
    <lineage>
        <taxon>Bacteria</taxon>
        <taxon>Bacillati</taxon>
        <taxon>Actinomycetota</taxon>
        <taxon>Actinomycetes</taxon>
        <taxon>Kitasatosporales</taxon>
        <taxon>Streptomycetaceae</taxon>
        <taxon>Peterkaempfera</taxon>
    </lineage>
</organism>
<feature type="domain" description="Peptidase S54 rhomboid" evidence="9">
    <location>
        <begin position="160"/>
        <end position="291"/>
    </location>
</feature>
<evidence type="ECO:0000256" key="6">
    <source>
        <dbReference type="ARBA" id="ARBA00023136"/>
    </source>
</evidence>
<feature type="compositionally biased region" description="Basic and acidic residues" evidence="7">
    <location>
        <begin position="1"/>
        <end position="11"/>
    </location>
</feature>
<evidence type="ECO:0000256" key="3">
    <source>
        <dbReference type="ARBA" id="ARBA00022692"/>
    </source>
</evidence>
<keyword evidence="6 8" id="KW-0472">Membrane</keyword>
<reference evidence="11" key="1">
    <citation type="submission" date="2018-07" db="EMBL/GenBank/DDBJ databases">
        <title>Streptacidiphilus bronchialis DSM 106435 chromosome.</title>
        <authorList>
            <person name="Batra D."/>
            <person name="Gulvik C.A."/>
        </authorList>
    </citation>
    <scope>NUCLEOTIDE SEQUENCE [LARGE SCALE GENOMIC DNA]</scope>
    <source>
        <strain evidence="11">DSM 106435</strain>
    </source>
</reference>
<dbReference type="SUPFAM" id="SSF144091">
    <property type="entry name" value="Rhomboid-like"/>
    <property type="match status" value="1"/>
</dbReference>
<feature type="transmembrane region" description="Helical" evidence="8">
    <location>
        <begin position="273"/>
        <end position="291"/>
    </location>
</feature>
<keyword evidence="3 8" id="KW-0812">Transmembrane</keyword>
<dbReference type="Gene3D" id="1.20.1540.10">
    <property type="entry name" value="Rhomboid-like"/>
    <property type="match status" value="1"/>
</dbReference>
<keyword evidence="4" id="KW-0378">Hydrolase</keyword>
<feature type="transmembrane region" description="Helical" evidence="8">
    <location>
        <begin position="225"/>
        <end position="243"/>
    </location>
</feature>
<sequence length="326" mass="34109">MLPDEGRRPDARPQGSPPPRPTVPPPPAVPPQAAAVPPQPAAAPQVPGLPRCYRHPDHETGIGCTRCGRPICPLCMVSASVGFQCPECVRGGHQGVREARTRFGGRPVDDPALVTRILIGLNVAVFALVHLVGFSLVVRLGLVGRGWDQGQEIGVAAGPGQWYRLLTAVFLHWDWWHIGLNMLSLWWIGPQLEQVLGRLRYTALYLVSGLVGSALSFMVAGAGGFSLGASGAIFGLLGATVVLHRVNGYPLGPIVALVGFNLILTFSMTGIDWRAHVGGLVAGGLTALGMVRAPASRRGLVQSVSVGAMVLVALGLVVLGTAAING</sequence>
<dbReference type="EMBL" id="CP031264">
    <property type="protein sequence ID" value="AXI78636.1"/>
    <property type="molecule type" value="Genomic_DNA"/>
</dbReference>
<dbReference type="PANTHER" id="PTHR43731:SF14">
    <property type="entry name" value="PRESENILIN-ASSOCIATED RHOMBOID-LIKE PROTEIN, MITOCHONDRIAL"/>
    <property type="match status" value="1"/>
</dbReference>
<evidence type="ECO:0000256" key="2">
    <source>
        <dbReference type="ARBA" id="ARBA00009045"/>
    </source>
</evidence>
<dbReference type="OrthoDB" id="9807874at2"/>
<dbReference type="Pfam" id="PF01694">
    <property type="entry name" value="Rhomboid"/>
    <property type="match status" value="1"/>
</dbReference>
<keyword evidence="11" id="KW-1185">Reference proteome</keyword>
<evidence type="ECO:0000256" key="5">
    <source>
        <dbReference type="ARBA" id="ARBA00022989"/>
    </source>
</evidence>
<dbReference type="Proteomes" id="UP000249340">
    <property type="component" value="Chromosome"/>
</dbReference>
<evidence type="ECO:0000313" key="10">
    <source>
        <dbReference type="EMBL" id="AXI78636.1"/>
    </source>
</evidence>
<proteinExistence type="inferred from homology"/>
<dbReference type="GO" id="GO:0006508">
    <property type="term" value="P:proteolysis"/>
    <property type="evidence" value="ECO:0007669"/>
    <property type="project" value="UniProtKB-KW"/>
</dbReference>
<feature type="compositionally biased region" description="Pro residues" evidence="7">
    <location>
        <begin position="15"/>
        <end position="30"/>
    </location>
</feature>
<dbReference type="KEGG" id="stri:C7M71_015575"/>
<evidence type="ECO:0000313" key="11">
    <source>
        <dbReference type="Proteomes" id="UP000249340"/>
    </source>
</evidence>
<dbReference type="PANTHER" id="PTHR43731">
    <property type="entry name" value="RHOMBOID PROTEASE"/>
    <property type="match status" value="1"/>
</dbReference>
<evidence type="ECO:0000256" key="1">
    <source>
        <dbReference type="ARBA" id="ARBA00004141"/>
    </source>
</evidence>
<feature type="region of interest" description="Disordered" evidence="7">
    <location>
        <begin position="1"/>
        <end position="42"/>
    </location>
</feature>